<dbReference type="GO" id="GO:0016020">
    <property type="term" value="C:membrane"/>
    <property type="evidence" value="ECO:0007669"/>
    <property type="project" value="UniProtKB-SubCell"/>
</dbReference>
<comment type="similarity">
    <text evidence="2">Belongs to the EamA transporter family.</text>
</comment>
<dbReference type="PANTHER" id="PTHR32322">
    <property type="entry name" value="INNER MEMBRANE TRANSPORTER"/>
    <property type="match status" value="1"/>
</dbReference>
<dbReference type="OrthoDB" id="9805239at2"/>
<evidence type="ECO:0000313" key="9">
    <source>
        <dbReference type="Proteomes" id="UP000008922"/>
    </source>
</evidence>
<keyword evidence="5 6" id="KW-0472">Membrane</keyword>
<feature type="transmembrane region" description="Helical" evidence="6">
    <location>
        <begin position="172"/>
        <end position="192"/>
    </location>
</feature>
<feature type="domain" description="EamA" evidence="7">
    <location>
        <begin position="138"/>
        <end position="276"/>
    </location>
</feature>
<dbReference type="Proteomes" id="UP000008922">
    <property type="component" value="Chromosome"/>
</dbReference>
<gene>
    <name evidence="8" type="ordered locus">ANT_10750</name>
</gene>
<evidence type="ECO:0000259" key="7">
    <source>
        <dbReference type="Pfam" id="PF00892"/>
    </source>
</evidence>
<accession>E8N3U5</accession>
<name>E8N3U5_ANATU</name>
<dbReference type="InterPro" id="IPR037185">
    <property type="entry name" value="EmrE-like"/>
</dbReference>
<reference evidence="8 9" key="1">
    <citation type="submission" date="2010-12" db="EMBL/GenBank/DDBJ databases">
        <title>Whole genome sequence of Anaerolinea thermophila UNI-1.</title>
        <authorList>
            <person name="Narita-Yamada S."/>
            <person name="Kishi E."/>
            <person name="Watanabe Y."/>
            <person name="Takasaki K."/>
            <person name="Ankai A."/>
            <person name="Oguchi A."/>
            <person name="Fukui S."/>
            <person name="Takahashi M."/>
            <person name="Yashiro I."/>
            <person name="Hosoyama A."/>
            <person name="Sekiguchi Y."/>
            <person name="Hanada S."/>
            <person name="Fujita N."/>
        </authorList>
    </citation>
    <scope>NUCLEOTIDE SEQUENCE [LARGE SCALE GENOMIC DNA]</scope>
    <source>
        <strain evidence="9">DSM 14523 / JCM 11388 / NBRC 100420 / UNI-1</strain>
    </source>
</reference>
<comment type="subcellular location">
    <subcellularLocation>
        <location evidence="1">Membrane</location>
        <topology evidence="1">Multi-pass membrane protein</topology>
    </subcellularLocation>
</comment>
<feature type="transmembrane region" description="Helical" evidence="6">
    <location>
        <begin position="29"/>
        <end position="46"/>
    </location>
</feature>
<evidence type="ECO:0000256" key="5">
    <source>
        <dbReference type="ARBA" id="ARBA00023136"/>
    </source>
</evidence>
<dbReference type="InterPro" id="IPR000620">
    <property type="entry name" value="EamA_dom"/>
</dbReference>
<dbReference type="SUPFAM" id="SSF103481">
    <property type="entry name" value="Multidrug resistance efflux transporter EmrE"/>
    <property type="match status" value="2"/>
</dbReference>
<feature type="transmembrane region" description="Helical" evidence="6">
    <location>
        <begin position="204"/>
        <end position="222"/>
    </location>
</feature>
<dbReference type="HOGENOM" id="CLU_085269_0_0_0"/>
<dbReference type="eggNOG" id="COG0697">
    <property type="taxonomic scope" value="Bacteria"/>
</dbReference>
<proteinExistence type="inferred from homology"/>
<keyword evidence="4 6" id="KW-1133">Transmembrane helix</keyword>
<feature type="transmembrane region" description="Helical" evidence="6">
    <location>
        <begin position="234"/>
        <end position="253"/>
    </location>
</feature>
<dbReference type="KEGG" id="atm:ANT_10750"/>
<feature type="transmembrane region" description="Helical" evidence="6">
    <location>
        <begin position="259"/>
        <end position="276"/>
    </location>
</feature>
<evidence type="ECO:0000256" key="1">
    <source>
        <dbReference type="ARBA" id="ARBA00004141"/>
    </source>
</evidence>
<dbReference type="EMBL" id="AP012029">
    <property type="protein sequence ID" value="BAJ63109.1"/>
    <property type="molecule type" value="Genomic_DNA"/>
</dbReference>
<feature type="transmembrane region" description="Helical" evidence="6">
    <location>
        <begin position="136"/>
        <end position="157"/>
    </location>
</feature>
<dbReference type="PANTHER" id="PTHR32322:SF2">
    <property type="entry name" value="EAMA DOMAIN-CONTAINING PROTEIN"/>
    <property type="match status" value="1"/>
</dbReference>
<evidence type="ECO:0000256" key="2">
    <source>
        <dbReference type="ARBA" id="ARBA00007362"/>
    </source>
</evidence>
<dbReference type="InParanoid" id="E8N3U5"/>
<keyword evidence="9" id="KW-1185">Reference proteome</keyword>
<evidence type="ECO:0000313" key="8">
    <source>
        <dbReference type="EMBL" id="BAJ63109.1"/>
    </source>
</evidence>
<evidence type="ECO:0000256" key="4">
    <source>
        <dbReference type="ARBA" id="ARBA00022989"/>
    </source>
</evidence>
<protein>
    <submittedName>
        <fullName evidence="8">Hypothetical membrane protein</fullName>
    </submittedName>
</protein>
<dbReference type="RefSeq" id="WP_013559499.1">
    <property type="nucleotide sequence ID" value="NC_014960.1"/>
</dbReference>
<evidence type="ECO:0000256" key="6">
    <source>
        <dbReference type="SAM" id="Phobius"/>
    </source>
</evidence>
<dbReference type="Gene3D" id="1.10.3730.20">
    <property type="match status" value="1"/>
</dbReference>
<dbReference type="AlphaFoldDB" id="E8N3U5"/>
<dbReference type="Pfam" id="PF00892">
    <property type="entry name" value="EamA"/>
    <property type="match status" value="2"/>
</dbReference>
<feature type="transmembrane region" description="Helical" evidence="6">
    <location>
        <begin position="55"/>
        <end position="74"/>
    </location>
</feature>
<dbReference type="STRING" id="926569.ANT_10750"/>
<evidence type="ECO:0000256" key="3">
    <source>
        <dbReference type="ARBA" id="ARBA00022692"/>
    </source>
</evidence>
<sequence>MLELVLVSLIWAFSFGLIKVSLAGVDSNFVAFARLFVSFLVFLPFARPSKIPRNLVPHLILVGVLQYGAMYLAYLNAFKFLKAYEVALFTIFTPIYVTLIHDLLEKRWERLHWLAAVLAIVGTAIVKGLNALESDFLLGFIIVQISNLCFAFGQVYYRKILQPYPELRDHTIFFYPYLGGFALAGLATLLFTNLSTVQPTGAQWLALLYLGAVASGIGFFLWNRGARKVNAGTLAVFNDLKIPLAVVVSVVVFGEKASLPNLIVGGFIVLAALMINEYKNIPFLRRQEAVEQ</sequence>
<keyword evidence="3 6" id="KW-0812">Transmembrane</keyword>
<organism evidence="8 9">
    <name type="scientific">Anaerolinea thermophila (strain DSM 14523 / JCM 11388 / NBRC 100420 / UNI-1)</name>
    <dbReference type="NCBI Taxonomy" id="926569"/>
    <lineage>
        <taxon>Bacteria</taxon>
        <taxon>Bacillati</taxon>
        <taxon>Chloroflexota</taxon>
        <taxon>Anaerolineae</taxon>
        <taxon>Anaerolineales</taxon>
        <taxon>Anaerolineaceae</taxon>
        <taxon>Anaerolinea</taxon>
    </lineage>
</organism>
<feature type="transmembrane region" description="Helical" evidence="6">
    <location>
        <begin position="111"/>
        <end position="130"/>
    </location>
</feature>
<feature type="domain" description="EamA" evidence="7">
    <location>
        <begin position="4"/>
        <end position="126"/>
    </location>
</feature>
<feature type="transmembrane region" description="Helical" evidence="6">
    <location>
        <begin position="86"/>
        <end position="104"/>
    </location>
</feature>
<dbReference type="InterPro" id="IPR050638">
    <property type="entry name" value="AA-Vitamin_Transporters"/>
</dbReference>